<protein>
    <submittedName>
        <fullName evidence="2">Uncharacterized protein</fullName>
    </submittedName>
</protein>
<feature type="compositionally biased region" description="Basic and acidic residues" evidence="1">
    <location>
        <begin position="1"/>
        <end position="11"/>
    </location>
</feature>
<accession>A0A2I9DMQ2</accession>
<name>A0A2I9DMQ2_9DEIO</name>
<organism evidence="2 3">
    <name type="scientific">Deinococcus aerius</name>
    <dbReference type="NCBI Taxonomy" id="200253"/>
    <lineage>
        <taxon>Bacteria</taxon>
        <taxon>Thermotogati</taxon>
        <taxon>Deinococcota</taxon>
        <taxon>Deinococci</taxon>
        <taxon>Deinococcales</taxon>
        <taxon>Deinococcaceae</taxon>
        <taxon>Deinococcus</taxon>
    </lineage>
</organism>
<dbReference type="AlphaFoldDB" id="A0A2I9DMQ2"/>
<dbReference type="Proteomes" id="UP000236569">
    <property type="component" value="Unassembled WGS sequence"/>
</dbReference>
<evidence type="ECO:0000256" key="1">
    <source>
        <dbReference type="SAM" id="MobiDB-lite"/>
    </source>
</evidence>
<reference evidence="3" key="1">
    <citation type="submission" date="2018-01" db="EMBL/GenBank/DDBJ databases">
        <title>Draft Genome Sequence of the Radioresistant Bacterium Deinococcus aerius TR0125, Isolated from the Higher Atmosphere above Japan.</title>
        <authorList>
            <person name="Satoh K."/>
            <person name="Arai H."/>
            <person name="Sanzen T."/>
            <person name="Kawaguchi Y."/>
            <person name="Hayashi H."/>
            <person name="Yokobori S."/>
            <person name="Yamagishi A."/>
            <person name="Oono Y."/>
            <person name="Narumi I."/>
        </authorList>
    </citation>
    <scope>NUCLEOTIDE SEQUENCE [LARGE SCALE GENOMIC DNA]</scope>
    <source>
        <strain evidence="3">TR0125</strain>
    </source>
</reference>
<dbReference type="RefSeq" id="WP_133162026.1">
    <property type="nucleotide sequence ID" value="NZ_BFAG01000008.1"/>
</dbReference>
<keyword evidence="3" id="KW-1185">Reference proteome</keyword>
<feature type="region of interest" description="Disordered" evidence="1">
    <location>
        <begin position="1"/>
        <end position="26"/>
    </location>
</feature>
<evidence type="ECO:0000313" key="2">
    <source>
        <dbReference type="EMBL" id="GBF06291.1"/>
    </source>
</evidence>
<evidence type="ECO:0000313" key="3">
    <source>
        <dbReference type="Proteomes" id="UP000236569"/>
    </source>
</evidence>
<gene>
    <name evidence="2" type="ORF">DAERI_080082</name>
</gene>
<dbReference type="EMBL" id="BFAG01000008">
    <property type="protein sequence ID" value="GBF06291.1"/>
    <property type="molecule type" value="Genomic_DNA"/>
</dbReference>
<comment type="caution">
    <text evidence="2">The sequence shown here is derived from an EMBL/GenBank/DDBJ whole genome shotgun (WGS) entry which is preliminary data.</text>
</comment>
<proteinExistence type="predicted"/>
<sequence>MRPIPNEHDLPRQPSPGPRVAPAAVHQPGGHTLRYVGRAATFLLAAEVSLLQARLGATIAACRGWRTGGASSG</sequence>